<organism evidence="3 4">
    <name type="scientific">Achromobacter piechaudii ATCC 43553</name>
    <dbReference type="NCBI Taxonomy" id="742159"/>
    <lineage>
        <taxon>Bacteria</taxon>
        <taxon>Pseudomonadati</taxon>
        <taxon>Pseudomonadota</taxon>
        <taxon>Betaproteobacteria</taxon>
        <taxon>Burkholderiales</taxon>
        <taxon>Alcaligenaceae</taxon>
        <taxon>Achromobacter</taxon>
    </lineage>
</organism>
<dbReference type="RefSeq" id="WP_006221312.1">
    <property type="nucleotide sequence ID" value="NZ_GG770409.1"/>
</dbReference>
<dbReference type="Proteomes" id="UP000004510">
    <property type="component" value="Unassembled WGS sequence"/>
</dbReference>
<dbReference type="InterPro" id="IPR016117">
    <property type="entry name" value="ArgJ-like_dom_sf"/>
</dbReference>
<name>D4XI68_9BURK</name>
<dbReference type="CDD" id="cd02252">
    <property type="entry name" value="nylC_like"/>
    <property type="match status" value="1"/>
</dbReference>
<gene>
    <name evidence="3" type="primary">dmpA2</name>
    <name evidence="3" type="ORF">HMPREF0004_5165</name>
</gene>
<dbReference type="InterPro" id="IPR005321">
    <property type="entry name" value="Peptidase_S58_DmpA"/>
</dbReference>
<dbReference type="AlphaFoldDB" id="D4XI68"/>
<dbReference type="EMBL" id="ADMS01000118">
    <property type="protein sequence ID" value="EFF73480.1"/>
    <property type="molecule type" value="Genomic_DNA"/>
</dbReference>
<dbReference type="Gene3D" id="3.60.70.12">
    <property type="entry name" value="L-amino peptidase D-ALA esterase/amidase"/>
    <property type="match status" value="1"/>
</dbReference>
<dbReference type="GO" id="GO:0004177">
    <property type="term" value="F:aminopeptidase activity"/>
    <property type="evidence" value="ECO:0007669"/>
    <property type="project" value="TreeGrafter"/>
</dbReference>
<comment type="similarity">
    <text evidence="1">Belongs to the peptidase S58 family.</text>
</comment>
<comment type="caution">
    <text evidence="3">The sequence shown here is derived from an EMBL/GenBank/DDBJ whole genome shotgun (WGS) entry which is preliminary data.</text>
</comment>
<dbReference type="SUPFAM" id="SSF56266">
    <property type="entry name" value="DmpA/ArgJ-like"/>
    <property type="match status" value="1"/>
</dbReference>
<protein>
    <submittedName>
        <fullName evidence="3">Tat pathway signal sequence domain protein</fullName>
    </submittedName>
</protein>
<proteinExistence type="inferred from homology"/>
<dbReference type="PANTHER" id="PTHR36512">
    <property type="entry name" value="D-AMINOPEPTIDASE"/>
    <property type="match status" value="1"/>
</dbReference>
<dbReference type="PANTHER" id="PTHR36512:SF3">
    <property type="entry name" value="BLR5678 PROTEIN"/>
    <property type="match status" value="1"/>
</dbReference>
<evidence type="ECO:0000256" key="1">
    <source>
        <dbReference type="ARBA" id="ARBA00007068"/>
    </source>
</evidence>
<evidence type="ECO:0000313" key="3">
    <source>
        <dbReference type="EMBL" id="EFF73480.1"/>
    </source>
</evidence>
<dbReference type="Pfam" id="PF03576">
    <property type="entry name" value="Peptidase_S58"/>
    <property type="match status" value="1"/>
</dbReference>
<feature type="region of interest" description="Disordered" evidence="2">
    <location>
        <begin position="27"/>
        <end position="47"/>
    </location>
</feature>
<accession>D4XI68</accession>
<sequence>MEIGVEQRWNRRAFMAAAAGAAAFAGSMPAQGSNGTSGSRRMPGSGSITDVKGLRVGHYTDTRRPTGCTVIIAEAGATGGVDVRGAAPGTRETDLLNPVNMVEKVHAIVLAGGSAFGLDAATGVMRYLEEKKIGFDVGVAHVPIVPSAILFDLGVGDASIRPDAAAGYQACKSASTDASEEGNVGAGAGATVGKLYGPQRAMKGGLGSASLTVAGVTVGAIVAVNAVGDVLDPNTGRILAGARTADGKQLLDTRAAILAGDLPRAMRAGTATTIGVVATDATLTKAQAQKIAGMAHDGLARSINPIHTMLDGDTIFALGTGTSGKPGNVMLLGVMAAEAMAIAVQRAILAARAVEGFPAAVDYIA</sequence>
<evidence type="ECO:0000313" key="4">
    <source>
        <dbReference type="Proteomes" id="UP000004510"/>
    </source>
</evidence>
<dbReference type="HOGENOM" id="CLU_044458_1_0_4"/>
<evidence type="ECO:0000256" key="2">
    <source>
        <dbReference type="SAM" id="MobiDB-lite"/>
    </source>
</evidence>
<dbReference type="eggNOG" id="COG3191">
    <property type="taxonomic scope" value="Bacteria"/>
</dbReference>
<dbReference type="PATRIC" id="fig|742159.3.peg.649"/>
<reference evidence="4" key="1">
    <citation type="submission" date="2010-03" db="EMBL/GenBank/DDBJ databases">
        <title>Complete sequence of Mobiluncus curtisii ATCC 43063.</title>
        <authorList>
            <person name="Muzny D."/>
            <person name="Qin X."/>
            <person name="Deng J."/>
            <person name="Jiang H."/>
            <person name="Liu Y."/>
            <person name="Qu J."/>
            <person name="Song X.-Z."/>
            <person name="Zhang L."/>
            <person name="Thornton R."/>
            <person name="Coyle M."/>
            <person name="Francisco L."/>
            <person name="Jackson L."/>
            <person name="Javaid M."/>
            <person name="Korchina V."/>
            <person name="Kovar C."/>
            <person name="Mata R."/>
            <person name="Mathew T."/>
            <person name="Ngo R."/>
            <person name="Nguyen L."/>
            <person name="Nguyen N."/>
            <person name="Okwuonu G."/>
            <person name="Ongeri F."/>
            <person name="Pham C."/>
            <person name="Simmons D."/>
            <person name="Wilczek-Boney K."/>
            <person name="Hale W."/>
            <person name="Jakkamsetti A."/>
            <person name="Pham P."/>
            <person name="Ruth R."/>
            <person name="San Lucas F."/>
            <person name="Warren J."/>
            <person name="Zhang J."/>
            <person name="Zhao Z."/>
            <person name="Zhou C."/>
            <person name="Zhu D."/>
            <person name="Lee S."/>
            <person name="Bess C."/>
            <person name="Blankenburg K."/>
            <person name="Forbes L."/>
            <person name="Fu Q."/>
            <person name="Gubbala S."/>
            <person name="Hirani K."/>
            <person name="Jayaseelan J.C."/>
            <person name="Lara F."/>
            <person name="Munidasa M."/>
            <person name="Palculict T."/>
            <person name="Patil S."/>
            <person name="Pu L.-L."/>
            <person name="Saada N."/>
            <person name="Tang L."/>
            <person name="Weissenberger G."/>
            <person name="Zhu Y."/>
            <person name="Hemphill L."/>
            <person name="Shang Y."/>
            <person name="Youmans B."/>
            <person name="Ayvaz T."/>
            <person name="Ross M."/>
            <person name="Santibanez J."/>
            <person name="Aqrawi P."/>
            <person name="Gross S."/>
            <person name="Joshi V."/>
            <person name="Fowler G."/>
            <person name="Nazareth L."/>
            <person name="Reid J."/>
            <person name="Worley K."/>
            <person name="Petrosino J."/>
            <person name="Highlander S."/>
            <person name="Gibbs R."/>
            <person name="Gibbs R."/>
        </authorList>
    </citation>
    <scope>NUCLEOTIDE SEQUENCE [LARGE SCALE GENOMIC DNA]</scope>
    <source>
        <strain evidence="4">ATCC 43553</strain>
    </source>
</reference>